<gene>
    <name evidence="1" type="ORF">NQU54_14625</name>
</gene>
<sequence>MTYFGDPQHAAEVADEERTEQIAAWLDRHDIRPHTEFFAVVDDALYAEEDAKLFGTYPPLGHGYPREAHQ</sequence>
<evidence type="ECO:0000313" key="1">
    <source>
        <dbReference type="EMBL" id="MCQ8830269.1"/>
    </source>
</evidence>
<name>A0A9X2LZ68_STRMQ</name>
<keyword evidence="2" id="KW-1185">Reference proteome</keyword>
<evidence type="ECO:0000313" key="2">
    <source>
        <dbReference type="Proteomes" id="UP001142400"/>
    </source>
</evidence>
<dbReference type="RefSeq" id="WP_257631439.1">
    <property type="nucleotide sequence ID" value="NZ_JANIIC010000014.1"/>
</dbReference>
<dbReference type="AlphaFoldDB" id="A0A9X2LZ68"/>
<protein>
    <submittedName>
        <fullName evidence="1">Uncharacterized protein</fullName>
    </submittedName>
</protein>
<reference evidence="1" key="1">
    <citation type="submission" date="2022-06" db="EMBL/GenBank/DDBJ databases">
        <title>WGS of actinobacteria.</title>
        <authorList>
            <person name="Thawai C."/>
        </authorList>
    </citation>
    <scope>NUCLEOTIDE SEQUENCE</scope>
    <source>
        <strain evidence="1">DSM 42010</strain>
    </source>
</reference>
<organism evidence="1 2">
    <name type="scientific">Streptomyces malaysiensis subsp. samsunensis</name>
    <dbReference type="NCBI Taxonomy" id="459658"/>
    <lineage>
        <taxon>Bacteria</taxon>
        <taxon>Bacillati</taxon>
        <taxon>Actinomycetota</taxon>
        <taxon>Actinomycetes</taxon>
        <taxon>Kitasatosporales</taxon>
        <taxon>Streptomycetaceae</taxon>
        <taxon>Streptomyces</taxon>
        <taxon>Streptomyces violaceusniger group</taxon>
    </lineage>
</organism>
<proteinExistence type="predicted"/>
<comment type="caution">
    <text evidence="1">The sequence shown here is derived from an EMBL/GenBank/DDBJ whole genome shotgun (WGS) entry which is preliminary data.</text>
</comment>
<dbReference type="Proteomes" id="UP001142400">
    <property type="component" value="Unassembled WGS sequence"/>
</dbReference>
<dbReference type="EMBL" id="JANIIC010000014">
    <property type="protein sequence ID" value="MCQ8830269.1"/>
    <property type="molecule type" value="Genomic_DNA"/>
</dbReference>
<accession>A0A9X2LZ68</accession>